<dbReference type="HAMAP" id="MF_00178">
    <property type="entry name" value="Lumazine_synth"/>
    <property type="match status" value="1"/>
</dbReference>
<evidence type="ECO:0000256" key="5">
    <source>
        <dbReference type="ARBA" id="ARBA00022679"/>
    </source>
</evidence>
<dbReference type="NCBIfam" id="NF000814">
    <property type="entry name" value="PRK00061.2-2"/>
    <property type="match status" value="1"/>
</dbReference>
<feature type="binding site" evidence="7">
    <location>
        <begin position="81"/>
        <end position="82"/>
    </location>
    <ligand>
        <name>(2S)-2-hydroxy-3-oxobutyl phosphate</name>
        <dbReference type="ChEBI" id="CHEBI:58830"/>
    </ligand>
</feature>
<dbReference type="UniPathway" id="UPA00275">
    <property type="reaction ID" value="UER00404"/>
</dbReference>
<organism evidence="8 9">
    <name type="scientific">Tistlia consotensis USBA 355</name>
    <dbReference type="NCBI Taxonomy" id="560819"/>
    <lineage>
        <taxon>Bacteria</taxon>
        <taxon>Pseudomonadati</taxon>
        <taxon>Pseudomonadota</taxon>
        <taxon>Alphaproteobacteria</taxon>
        <taxon>Rhodospirillales</taxon>
        <taxon>Rhodovibrionaceae</taxon>
        <taxon>Tistlia</taxon>
    </lineage>
</organism>
<evidence type="ECO:0000256" key="2">
    <source>
        <dbReference type="ARBA" id="ARBA00007424"/>
    </source>
</evidence>
<feature type="binding site" evidence="7">
    <location>
        <begin position="45"/>
        <end position="47"/>
    </location>
    <ligand>
        <name>5-amino-6-(D-ribitylamino)uracil</name>
        <dbReference type="ChEBI" id="CHEBI:15934"/>
    </ligand>
</feature>
<dbReference type="InterPro" id="IPR036467">
    <property type="entry name" value="LS/RS_sf"/>
</dbReference>
<feature type="binding site" evidence="7">
    <location>
        <position position="123"/>
    </location>
    <ligand>
        <name>(2S)-2-hydroxy-3-oxobutyl phosphate</name>
        <dbReference type="ChEBI" id="CHEBI:58830"/>
    </ligand>
</feature>
<gene>
    <name evidence="7" type="primary">ribH</name>
    <name evidence="8" type="ORF">SAMN05428998_10762</name>
</gene>
<feature type="binding site" evidence="7">
    <location>
        <position position="109"/>
    </location>
    <ligand>
        <name>5-amino-6-(D-ribitylamino)uracil</name>
        <dbReference type="ChEBI" id="CHEBI:15934"/>
    </ligand>
</feature>
<dbReference type="PANTHER" id="PTHR21058:SF0">
    <property type="entry name" value="6,7-DIMETHYL-8-RIBITYLLUMAZINE SYNTHASE"/>
    <property type="match status" value="1"/>
</dbReference>
<sequence length="154" mass="17015">MTDAPHLMIVEARFYEDIADELVKGAMASLEAAGATFERFAVPGAFEIPAAIGYAVRSMDFYAGRRRFDGYIALGCVIRGETTHYDYVCGESARKLADLSCQYSLALGYGILTVENHAQAWERAAVDRRDKGGDAAKACLAMVELKRHFHLFPR</sequence>
<evidence type="ECO:0000256" key="7">
    <source>
        <dbReference type="HAMAP-Rule" id="MF_00178"/>
    </source>
</evidence>
<dbReference type="SUPFAM" id="SSF52121">
    <property type="entry name" value="Lumazine synthase"/>
    <property type="match status" value="1"/>
</dbReference>
<dbReference type="PANTHER" id="PTHR21058">
    <property type="entry name" value="6,7-DIMETHYL-8-RIBITYLLUMAZINE SYNTHASE DMRL SYNTHASE LUMAZINE SYNTHASE"/>
    <property type="match status" value="1"/>
</dbReference>
<dbReference type="InterPro" id="IPR002180">
    <property type="entry name" value="LS/RS"/>
</dbReference>
<evidence type="ECO:0000256" key="6">
    <source>
        <dbReference type="ARBA" id="ARBA00048785"/>
    </source>
</evidence>
<dbReference type="EMBL" id="FWZX01000007">
    <property type="protein sequence ID" value="SMF20926.1"/>
    <property type="molecule type" value="Genomic_DNA"/>
</dbReference>
<protein>
    <recommendedName>
        <fullName evidence="3 7">6,7-dimethyl-8-ribityllumazine synthase</fullName>
        <shortName evidence="7">DMRL synthase</shortName>
        <shortName evidence="7">LS</shortName>
        <shortName evidence="7">Lumazine synthase</shortName>
        <ecNumber evidence="3 7">2.5.1.78</ecNumber>
    </recommendedName>
</protein>
<dbReference type="GO" id="GO:0009231">
    <property type="term" value="P:riboflavin biosynthetic process"/>
    <property type="evidence" value="ECO:0007669"/>
    <property type="project" value="UniProtKB-UniRule"/>
</dbReference>
<dbReference type="GO" id="GO:0005829">
    <property type="term" value="C:cytosol"/>
    <property type="evidence" value="ECO:0007669"/>
    <property type="project" value="TreeGrafter"/>
</dbReference>
<feature type="binding site" evidence="7">
    <location>
        <begin position="76"/>
        <end position="78"/>
    </location>
    <ligand>
        <name>5-amino-6-(D-ribitylamino)uracil</name>
        <dbReference type="ChEBI" id="CHEBI:15934"/>
    </ligand>
</feature>
<comment type="catalytic activity">
    <reaction evidence="6 7">
        <text>(2S)-2-hydroxy-3-oxobutyl phosphate + 5-amino-6-(D-ribitylamino)uracil = 6,7-dimethyl-8-(1-D-ribityl)lumazine + phosphate + 2 H2O + H(+)</text>
        <dbReference type="Rhea" id="RHEA:26152"/>
        <dbReference type="ChEBI" id="CHEBI:15377"/>
        <dbReference type="ChEBI" id="CHEBI:15378"/>
        <dbReference type="ChEBI" id="CHEBI:15934"/>
        <dbReference type="ChEBI" id="CHEBI:43474"/>
        <dbReference type="ChEBI" id="CHEBI:58201"/>
        <dbReference type="ChEBI" id="CHEBI:58830"/>
        <dbReference type="EC" id="2.5.1.78"/>
    </reaction>
</comment>
<dbReference type="Proteomes" id="UP000192917">
    <property type="component" value="Unassembled WGS sequence"/>
</dbReference>
<keyword evidence="4 7" id="KW-0686">Riboflavin biosynthesis</keyword>
<dbReference type="Gene3D" id="3.40.50.960">
    <property type="entry name" value="Lumazine/riboflavin synthase"/>
    <property type="match status" value="1"/>
</dbReference>
<evidence type="ECO:0000256" key="4">
    <source>
        <dbReference type="ARBA" id="ARBA00022619"/>
    </source>
</evidence>
<name>A0A1Y6BPS5_9PROT</name>
<dbReference type="Pfam" id="PF00885">
    <property type="entry name" value="DMRL_synthase"/>
    <property type="match status" value="1"/>
</dbReference>
<dbReference type="CDD" id="cd09209">
    <property type="entry name" value="Lumazine_synthase-I"/>
    <property type="match status" value="1"/>
</dbReference>
<dbReference type="NCBIfam" id="TIGR00114">
    <property type="entry name" value="lumazine-synth"/>
    <property type="match status" value="1"/>
</dbReference>
<dbReference type="GO" id="GO:0000906">
    <property type="term" value="F:6,7-dimethyl-8-ribityllumazine synthase activity"/>
    <property type="evidence" value="ECO:0007669"/>
    <property type="project" value="UniProtKB-UniRule"/>
</dbReference>
<dbReference type="AlphaFoldDB" id="A0A1Y6BPS5"/>
<evidence type="ECO:0000256" key="3">
    <source>
        <dbReference type="ARBA" id="ARBA00012664"/>
    </source>
</evidence>
<evidence type="ECO:0000256" key="1">
    <source>
        <dbReference type="ARBA" id="ARBA00004917"/>
    </source>
</evidence>
<dbReference type="EC" id="2.5.1.78" evidence="3 7"/>
<feature type="binding site" evidence="7">
    <location>
        <position position="14"/>
    </location>
    <ligand>
        <name>5-amino-6-(D-ribitylamino)uracil</name>
        <dbReference type="ChEBI" id="CHEBI:15934"/>
    </ligand>
</feature>
<feature type="active site" description="Proton donor" evidence="7">
    <location>
        <position position="84"/>
    </location>
</feature>
<proteinExistence type="inferred from homology"/>
<evidence type="ECO:0000313" key="9">
    <source>
        <dbReference type="Proteomes" id="UP000192917"/>
    </source>
</evidence>
<evidence type="ECO:0000313" key="8">
    <source>
        <dbReference type="EMBL" id="SMF20926.1"/>
    </source>
</evidence>
<comment type="function">
    <text evidence="7">Catalyzes the formation of 6,7-dimethyl-8-ribityllumazine by condensation of 5-amino-6-(D-ribitylamino)uracil with 3,4-dihydroxy-2-butanone 4-phosphate. This is the penultimate step in the biosynthesis of riboflavin.</text>
</comment>
<keyword evidence="5 7" id="KW-0808">Transferase</keyword>
<keyword evidence="9" id="KW-1185">Reference proteome</keyword>
<dbReference type="GO" id="GO:0009349">
    <property type="term" value="C:riboflavin synthase complex"/>
    <property type="evidence" value="ECO:0007669"/>
    <property type="project" value="UniProtKB-UniRule"/>
</dbReference>
<comment type="similarity">
    <text evidence="2 7">Belongs to the DMRL synthase family.</text>
</comment>
<dbReference type="STRING" id="560819.SAMN05428998_10762"/>
<reference evidence="8 9" key="1">
    <citation type="submission" date="2017-04" db="EMBL/GenBank/DDBJ databases">
        <authorList>
            <person name="Afonso C.L."/>
            <person name="Miller P.J."/>
            <person name="Scott M.A."/>
            <person name="Spackman E."/>
            <person name="Goraichik I."/>
            <person name="Dimitrov K.M."/>
            <person name="Suarez D.L."/>
            <person name="Swayne D.E."/>
        </authorList>
    </citation>
    <scope>NUCLEOTIDE SEQUENCE [LARGE SCALE GENOMIC DNA]</scope>
    <source>
        <strain evidence="8 9">USBA 355</strain>
    </source>
</reference>
<comment type="pathway">
    <text evidence="1 7">Cofactor biosynthesis; riboflavin biosynthesis; riboflavin from 2-hydroxy-3-oxobutyl phosphate and 5-amino-6-(D-ribitylamino)uracil: step 1/2.</text>
</comment>
<dbReference type="InterPro" id="IPR034964">
    <property type="entry name" value="LS"/>
</dbReference>
<dbReference type="RefSeq" id="WP_085122768.1">
    <property type="nucleotide sequence ID" value="NZ_FWZX01000007.1"/>
</dbReference>
<accession>A0A1Y6BPS5</accession>